<reference evidence="9" key="2">
    <citation type="submission" date="2023-05" db="EMBL/GenBank/DDBJ databases">
        <authorList>
            <consortium name="Lawrence Berkeley National Laboratory"/>
            <person name="Steindorff A."/>
            <person name="Hensen N."/>
            <person name="Bonometti L."/>
            <person name="Westerberg I."/>
            <person name="Brannstrom I.O."/>
            <person name="Guillou S."/>
            <person name="Cros-Aarteil S."/>
            <person name="Calhoun S."/>
            <person name="Haridas S."/>
            <person name="Kuo A."/>
            <person name="Mondo S."/>
            <person name="Pangilinan J."/>
            <person name="Riley R."/>
            <person name="Labutti K."/>
            <person name="Andreopoulos B."/>
            <person name="Lipzen A."/>
            <person name="Chen C."/>
            <person name="Yanf M."/>
            <person name="Daum C."/>
            <person name="Ng V."/>
            <person name="Clum A."/>
            <person name="Ohm R."/>
            <person name="Martin F."/>
            <person name="Silar P."/>
            <person name="Natvig D."/>
            <person name="Lalanne C."/>
            <person name="Gautier V."/>
            <person name="Ament-Velasquez S.L."/>
            <person name="Kruys A."/>
            <person name="Hutchinson M.I."/>
            <person name="Powell A.J."/>
            <person name="Barry K."/>
            <person name="Miller A.N."/>
            <person name="Grigoriev I.V."/>
            <person name="Debuchy R."/>
            <person name="Gladieux P."/>
            <person name="Thoren M.H."/>
            <person name="Johannesson H."/>
        </authorList>
    </citation>
    <scope>NUCLEOTIDE SEQUENCE</scope>
    <source>
        <strain evidence="9">PSN243</strain>
    </source>
</reference>
<feature type="transmembrane region" description="Helical" evidence="7">
    <location>
        <begin position="110"/>
        <end position="135"/>
    </location>
</feature>
<feature type="region of interest" description="Disordered" evidence="6">
    <location>
        <begin position="332"/>
        <end position="353"/>
    </location>
</feature>
<dbReference type="Proteomes" id="UP001321760">
    <property type="component" value="Unassembled WGS sequence"/>
</dbReference>
<feature type="domain" description="Rhodopsin" evidence="8">
    <location>
        <begin position="11"/>
        <end position="260"/>
    </location>
</feature>
<evidence type="ECO:0000256" key="1">
    <source>
        <dbReference type="ARBA" id="ARBA00004141"/>
    </source>
</evidence>
<dbReference type="PANTHER" id="PTHR33048">
    <property type="entry name" value="PTH11-LIKE INTEGRAL MEMBRANE PROTEIN (AFU_ORTHOLOGUE AFUA_5G11245)"/>
    <property type="match status" value="1"/>
</dbReference>
<feature type="transmembrane region" description="Helical" evidence="7">
    <location>
        <begin position="235"/>
        <end position="256"/>
    </location>
</feature>
<feature type="transmembrane region" description="Helical" evidence="7">
    <location>
        <begin position="155"/>
        <end position="182"/>
    </location>
</feature>
<feature type="transmembrane region" description="Helical" evidence="7">
    <location>
        <begin position="69"/>
        <end position="90"/>
    </location>
</feature>
<protein>
    <recommendedName>
        <fullName evidence="8">Rhodopsin domain-containing protein</fullName>
    </recommendedName>
</protein>
<evidence type="ECO:0000256" key="6">
    <source>
        <dbReference type="SAM" id="MobiDB-lite"/>
    </source>
</evidence>
<name>A0AAV9GGC7_9PEZI</name>
<dbReference type="PANTHER" id="PTHR33048:SF47">
    <property type="entry name" value="INTEGRAL MEMBRANE PROTEIN-RELATED"/>
    <property type="match status" value="1"/>
</dbReference>
<keyword evidence="4 7" id="KW-0472">Membrane</keyword>
<comment type="similarity">
    <text evidence="5">Belongs to the SAT4 family.</text>
</comment>
<evidence type="ECO:0000256" key="5">
    <source>
        <dbReference type="ARBA" id="ARBA00038359"/>
    </source>
</evidence>
<keyword evidence="2 7" id="KW-0812">Transmembrane</keyword>
<reference evidence="9" key="1">
    <citation type="journal article" date="2023" name="Mol. Phylogenet. Evol.">
        <title>Genome-scale phylogeny and comparative genomics of the fungal order Sordariales.</title>
        <authorList>
            <person name="Hensen N."/>
            <person name="Bonometti L."/>
            <person name="Westerberg I."/>
            <person name="Brannstrom I.O."/>
            <person name="Guillou S."/>
            <person name="Cros-Aarteil S."/>
            <person name="Calhoun S."/>
            <person name="Haridas S."/>
            <person name="Kuo A."/>
            <person name="Mondo S."/>
            <person name="Pangilinan J."/>
            <person name="Riley R."/>
            <person name="LaButti K."/>
            <person name="Andreopoulos B."/>
            <person name="Lipzen A."/>
            <person name="Chen C."/>
            <person name="Yan M."/>
            <person name="Daum C."/>
            <person name="Ng V."/>
            <person name="Clum A."/>
            <person name="Steindorff A."/>
            <person name="Ohm R.A."/>
            <person name="Martin F."/>
            <person name="Silar P."/>
            <person name="Natvig D.O."/>
            <person name="Lalanne C."/>
            <person name="Gautier V."/>
            <person name="Ament-Velasquez S.L."/>
            <person name="Kruys A."/>
            <person name="Hutchinson M.I."/>
            <person name="Powell A.J."/>
            <person name="Barry K."/>
            <person name="Miller A.N."/>
            <person name="Grigoriev I.V."/>
            <person name="Debuchy R."/>
            <person name="Gladieux P."/>
            <person name="Hiltunen Thoren M."/>
            <person name="Johannesson H."/>
        </authorList>
    </citation>
    <scope>NUCLEOTIDE SEQUENCE</scope>
    <source>
        <strain evidence="9">PSN243</strain>
    </source>
</reference>
<dbReference type="EMBL" id="MU865951">
    <property type="protein sequence ID" value="KAK4447213.1"/>
    <property type="molecule type" value="Genomic_DNA"/>
</dbReference>
<keyword evidence="10" id="KW-1185">Reference proteome</keyword>
<keyword evidence="3 7" id="KW-1133">Transmembrane helix</keyword>
<dbReference type="GO" id="GO:0016020">
    <property type="term" value="C:membrane"/>
    <property type="evidence" value="ECO:0007669"/>
    <property type="project" value="UniProtKB-SubCell"/>
</dbReference>
<evidence type="ECO:0000313" key="10">
    <source>
        <dbReference type="Proteomes" id="UP001321760"/>
    </source>
</evidence>
<feature type="transmembrane region" description="Helical" evidence="7">
    <location>
        <begin position="194"/>
        <end position="215"/>
    </location>
</feature>
<evidence type="ECO:0000259" key="8">
    <source>
        <dbReference type="Pfam" id="PF20684"/>
    </source>
</evidence>
<evidence type="ECO:0000256" key="7">
    <source>
        <dbReference type="SAM" id="Phobius"/>
    </source>
</evidence>
<dbReference type="InterPro" id="IPR052337">
    <property type="entry name" value="SAT4-like"/>
</dbReference>
<evidence type="ECO:0000256" key="2">
    <source>
        <dbReference type="ARBA" id="ARBA00022692"/>
    </source>
</evidence>
<evidence type="ECO:0000313" key="9">
    <source>
        <dbReference type="EMBL" id="KAK4447213.1"/>
    </source>
</evidence>
<evidence type="ECO:0000256" key="3">
    <source>
        <dbReference type="ARBA" id="ARBA00022989"/>
    </source>
</evidence>
<comment type="caution">
    <text evidence="9">The sequence shown here is derived from an EMBL/GenBank/DDBJ whole genome shotgun (WGS) entry which is preliminary data.</text>
</comment>
<accession>A0AAV9GGC7</accession>
<organism evidence="9 10">
    <name type="scientific">Podospora aff. communis PSN243</name>
    <dbReference type="NCBI Taxonomy" id="3040156"/>
    <lineage>
        <taxon>Eukaryota</taxon>
        <taxon>Fungi</taxon>
        <taxon>Dikarya</taxon>
        <taxon>Ascomycota</taxon>
        <taxon>Pezizomycotina</taxon>
        <taxon>Sordariomycetes</taxon>
        <taxon>Sordariomycetidae</taxon>
        <taxon>Sordariales</taxon>
        <taxon>Podosporaceae</taxon>
        <taxon>Podospora</taxon>
    </lineage>
</organism>
<dbReference type="AlphaFoldDB" id="A0AAV9GGC7"/>
<sequence>MIISWICSLSRLYIRLFIKRTPGWDDFFIVLTMLSTTMGSVVLCLTTNLKLGLPIILLTIPERMAILKRIYIITTSYPLSATFIKLALLLQYLTTFHRSGAVRTLCKLTILASALQGLAFALMTIFSCWPVHSFWEFTTPGAKCWGFASRDSGEFMVAMVTQVVSTAALDMVVFVIPGWVYLKGDEWASRKGRWSLVGLLGLGSAAMICSLWRVVYVIQLKDKGEFDPVWNTATIMGLASFEAHLAAICAALPILWPVLKEKWDRIFVTYEVTVTEDYGAFRSRKEATDIELQSVPASINDQQTDRWEPFMGDETTGLGENTTVVVTEKRSKKMKEMFRRSLSRPPGPEKLPG</sequence>
<gene>
    <name evidence="9" type="ORF">QBC34DRAFT_410102</name>
</gene>
<evidence type="ECO:0000256" key="4">
    <source>
        <dbReference type="ARBA" id="ARBA00023136"/>
    </source>
</evidence>
<dbReference type="InterPro" id="IPR049326">
    <property type="entry name" value="Rhodopsin_dom_fungi"/>
</dbReference>
<comment type="subcellular location">
    <subcellularLocation>
        <location evidence="1">Membrane</location>
        <topology evidence="1">Multi-pass membrane protein</topology>
    </subcellularLocation>
</comment>
<feature type="transmembrane region" description="Helical" evidence="7">
    <location>
        <begin position="27"/>
        <end position="49"/>
    </location>
</feature>
<dbReference type="Pfam" id="PF20684">
    <property type="entry name" value="Fung_rhodopsin"/>
    <property type="match status" value="1"/>
</dbReference>
<proteinExistence type="inferred from homology"/>